<gene>
    <name evidence="1" type="ORF">NYR52_16510</name>
</gene>
<dbReference type="EMBL" id="CP103867">
    <property type="protein sequence ID" value="UWE05320.1"/>
    <property type="molecule type" value="Genomic_DNA"/>
</dbReference>
<evidence type="ECO:0000313" key="1">
    <source>
        <dbReference type="EMBL" id="UWE05320.1"/>
    </source>
</evidence>
<evidence type="ECO:0000313" key="2">
    <source>
        <dbReference type="Proteomes" id="UP001058650"/>
    </source>
</evidence>
<proteinExistence type="predicted"/>
<accession>A0ABY5U8E9</accession>
<sequence>MAADPRLFCRVDAKTKKQFDLYTTKMDTSVQKVLEGYVHVLLELEDKITPDQALDAIRERAQK</sequence>
<organism evidence="1 2">
    <name type="scientific">Laceyella sacchari</name>
    <name type="common">Thermoactinomyces thalpophilus</name>
    <dbReference type="NCBI Taxonomy" id="37482"/>
    <lineage>
        <taxon>Bacteria</taxon>
        <taxon>Bacillati</taxon>
        <taxon>Bacillota</taxon>
        <taxon>Bacilli</taxon>
        <taxon>Bacillales</taxon>
        <taxon>Thermoactinomycetaceae</taxon>
        <taxon>Laceyella</taxon>
    </lineage>
</organism>
<geneLocation type="plasmid" evidence="1 2">
    <name>unnamed</name>
</geneLocation>
<name>A0ABY5U8E9_LACSH</name>
<dbReference type="RefSeq" id="WP_259436814.1">
    <property type="nucleotide sequence ID" value="NZ_CP103867.1"/>
</dbReference>
<keyword evidence="2" id="KW-1185">Reference proteome</keyword>
<reference evidence="1" key="1">
    <citation type="submission" date="2022-08" db="EMBL/GenBank/DDBJ databases">
        <title>The complete genome sequence of the thermophilic bacterium Laceyella sacchari FBKL4.010 reveals the basis for tetramethylpyrazine biosynthesis in Moutai-flavor Daqu.</title>
        <authorList>
            <person name="Li D."/>
            <person name="Huang W."/>
            <person name="Wang C."/>
            <person name="Qiu S."/>
        </authorList>
    </citation>
    <scope>NUCLEOTIDE SEQUENCE</scope>
    <source>
        <strain evidence="1">FBKL4.014</strain>
        <plasmid evidence="1">unnamed</plasmid>
    </source>
</reference>
<protein>
    <submittedName>
        <fullName evidence="1">Uncharacterized protein</fullName>
    </submittedName>
</protein>
<keyword evidence="1" id="KW-0614">Plasmid</keyword>
<dbReference type="Proteomes" id="UP001058650">
    <property type="component" value="Plasmid unnamed"/>
</dbReference>